<evidence type="ECO:0000313" key="1">
    <source>
        <dbReference type="EMBL" id="KAJ7210851.1"/>
    </source>
</evidence>
<evidence type="ECO:0000313" key="2">
    <source>
        <dbReference type="Proteomes" id="UP001219525"/>
    </source>
</evidence>
<dbReference type="Proteomes" id="UP001219525">
    <property type="component" value="Unassembled WGS sequence"/>
</dbReference>
<gene>
    <name evidence="1" type="ORF">GGX14DRAFT_542928</name>
</gene>
<dbReference type="EMBL" id="JARJCW010000027">
    <property type="protein sequence ID" value="KAJ7210851.1"/>
    <property type="molecule type" value="Genomic_DNA"/>
</dbReference>
<name>A0AAD6VMB7_9AGAR</name>
<proteinExistence type="predicted"/>
<accession>A0AAD6VMB7</accession>
<sequence>MRREGELVMLAVECVADGNFEAIWDATDMERKRELVLEGLYCGACNAQSDDIRADCPEMTVAGLAGNSDLMLLSTTTPRVRELYWFKHPQVEQWHRTTSEVPDMLKAFLHNLVLRNFYIVETLQGIGLFIQRANFTVPNKAYERRDTPFSVDPSYNSYAAVDEERKGRPNLCADCQRQLGELLTEYVQQSDANRDAVKWKRLRNVDAKWSRTSTLRMFFAQV</sequence>
<reference evidence="1" key="1">
    <citation type="submission" date="2023-03" db="EMBL/GenBank/DDBJ databases">
        <title>Massive genome expansion in bonnet fungi (Mycena s.s.) driven by repeated elements and novel gene families across ecological guilds.</title>
        <authorList>
            <consortium name="Lawrence Berkeley National Laboratory"/>
            <person name="Harder C.B."/>
            <person name="Miyauchi S."/>
            <person name="Viragh M."/>
            <person name="Kuo A."/>
            <person name="Thoen E."/>
            <person name="Andreopoulos B."/>
            <person name="Lu D."/>
            <person name="Skrede I."/>
            <person name="Drula E."/>
            <person name="Henrissat B."/>
            <person name="Morin E."/>
            <person name="Kohler A."/>
            <person name="Barry K."/>
            <person name="LaButti K."/>
            <person name="Morin E."/>
            <person name="Salamov A."/>
            <person name="Lipzen A."/>
            <person name="Mereny Z."/>
            <person name="Hegedus B."/>
            <person name="Baldrian P."/>
            <person name="Stursova M."/>
            <person name="Weitz H."/>
            <person name="Taylor A."/>
            <person name="Grigoriev I.V."/>
            <person name="Nagy L.G."/>
            <person name="Martin F."/>
            <person name="Kauserud H."/>
        </authorList>
    </citation>
    <scope>NUCLEOTIDE SEQUENCE</scope>
    <source>
        <strain evidence="1">9144</strain>
    </source>
</reference>
<comment type="caution">
    <text evidence="1">The sequence shown here is derived from an EMBL/GenBank/DDBJ whole genome shotgun (WGS) entry which is preliminary data.</text>
</comment>
<dbReference type="AlphaFoldDB" id="A0AAD6VMB7"/>
<organism evidence="1 2">
    <name type="scientific">Mycena pura</name>
    <dbReference type="NCBI Taxonomy" id="153505"/>
    <lineage>
        <taxon>Eukaryota</taxon>
        <taxon>Fungi</taxon>
        <taxon>Dikarya</taxon>
        <taxon>Basidiomycota</taxon>
        <taxon>Agaricomycotina</taxon>
        <taxon>Agaricomycetes</taxon>
        <taxon>Agaricomycetidae</taxon>
        <taxon>Agaricales</taxon>
        <taxon>Marasmiineae</taxon>
        <taxon>Mycenaceae</taxon>
        <taxon>Mycena</taxon>
    </lineage>
</organism>
<keyword evidence="2" id="KW-1185">Reference proteome</keyword>
<protein>
    <submittedName>
        <fullName evidence="1">Uncharacterized protein</fullName>
    </submittedName>
</protein>